<keyword evidence="2" id="KW-0805">Transcription regulation</keyword>
<sequence length="292" mass="32427">MNWDFKQWSALSAAADCGSFEQAAGILGITASAVSKRIRELEEAVGAVLLTRSRPCRPTSEGRRLLRYWRQIQGLQQSLESELQARPAVLSLAVNHDSLDTWLLPVLAETIGRENMLLDIQADDQDYTLQLLAEGRVTAAVSSSSEPIKGCEAHLIGALRYRLTASPDFVEKWFSDGLTIKACKKAPLLMFNRKDDLQNSFLHQHFGIDAAICPVHYIPASYAFTQAVYLGLGYGMLMDVQIAEAIGQGHLIDLCPGAYLDVPLYWHCWQMQPPQLARLPQLIREAAAVYLV</sequence>
<protein>
    <recommendedName>
        <fullName evidence="5">HTH lysR-type domain-containing protein</fullName>
    </recommendedName>
</protein>
<dbReference type="OrthoDB" id="8675247at2"/>
<evidence type="ECO:0000256" key="2">
    <source>
        <dbReference type="ARBA" id="ARBA00023015"/>
    </source>
</evidence>
<proteinExistence type="inferred from homology"/>
<name>A0A0J0YQX4_9NEIS</name>
<reference evidence="6 7" key="1">
    <citation type="submission" date="2014-11" db="EMBL/GenBank/DDBJ databases">
        <title>Genome of a novel goose pathogen.</title>
        <authorList>
            <person name="Hansen C.M."/>
            <person name="Hueffer K."/>
            <person name="Choi S.C."/>
        </authorList>
    </citation>
    <scope>NUCLEOTIDE SEQUENCE [LARGE SCALE GENOMIC DNA]</scope>
    <source>
        <strain evidence="6 7">KH1503</strain>
    </source>
</reference>
<dbReference type="GO" id="GO:0003677">
    <property type="term" value="F:DNA binding"/>
    <property type="evidence" value="ECO:0007669"/>
    <property type="project" value="UniProtKB-KW"/>
</dbReference>
<dbReference type="RefSeq" id="WP_047761305.1">
    <property type="nucleotide sequence ID" value="NZ_CP091510.1"/>
</dbReference>
<gene>
    <name evidence="6" type="ORF">PL75_07465</name>
</gene>
<dbReference type="InterPro" id="IPR017685">
    <property type="entry name" value="ArgP"/>
</dbReference>
<dbReference type="PANTHER" id="PTHR30579">
    <property type="entry name" value="TRANSCRIPTIONAL REGULATOR"/>
    <property type="match status" value="1"/>
</dbReference>
<feature type="domain" description="HTH lysR-type" evidence="5">
    <location>
        <begin position="3"/>
        <end position="59"/>
    </location>
</feature>
<keyword evidence="4" id="KW-0804">Transcription</keyword>
<evidence type="ECO:0000313" key="7">
    <source>
        <dbReference type="Proteomes" id="UP000036027"/>
    </source>
</evidence>
<dbReference type="InterPro" id="IPR005119">
    <property type="entry name" value="LysR_subst-bd"/>
</dbReference>
<dbReference type="EMBL" id="JTDO01000011">
    <property type="protein sequence ID" value="KLT72536.1"/>
    <property type="molecule type" value="Genomic_DNA"/>
</dbReference>
<dbReference type="SUPFAM" id="SSF46785">
    <property type="entry name" value="Winged helix' DNA-binding domain"/>
    <property type="match status" value="1"/>
</dbReference>
<dbReference type="Pfam" id="PF00126">
    <property type="entry name" value="HTH_1"/>
    <property type="match status" value="1"/>
</dbReference>
<dbReference type="GO" id="GO:0003700">
    <property type="term" value="F:DNA-binding transcription factor activity"/>
    <property type="evidence" value="ECO:0007669"/>
    <property type="project" value="InterPro"/>
</dbReference>
<dbReference type="NCBIfam" id="NF009888">
    <property type="entry name" value="PRK13348.1"/>
    <property type="match status" value="1"/>
</dbReference>
<evidence type="ECO:0000313" key="6">
    <source>
        <dbReference type="EMBL" id="KLT72536.1"/>
    </source>
</evidence>
<dbReference type="InterPro" id="IPR036390">
    <property type="entry name" value="WH_DNA-bd_sf"/>
</dbReference>
<accession>A0A0J0YQX4</accession>
<dbReference type="PATRIC" id="fig|1470200.3.peg.378"/>
<evidence type="ECO:0000256" key="4">
    <source>
        <dbReference type="ARBA" id="ARBA00023163"/>
    </source>
</evidence>
<dbReference type="SMR" id="A0A0J0YQX4"/>
<comment type="caution">
    <text evidence="6">The sequence shown here is derived from an EMBL/GenBank/DDBJ whole genome shotgun (WGS) entry which is preliminary data.</text>
</comment>
<dbReference type="PANTHER" id="PTHR30579:SF2">
    <property type="entry name" value="HTH-TYPE TRANSCRIPTIONAL REGULATOR ARGP"/>
    <property type="match status" value="1"/>
</dbReference>
<dbReference type="STRING" id="1470200.PL75_07465"/>
<keyword evidence="7" id="KW-1185">Reference proteome</keyword>
<dbReference type="Gene3D" id="1.10.10.10">
    <property type="entry name" value="Winged helix-like DNA-binding domain superfamily/Winged helix DNA-binding domain"/>
    <property type="match status" value="1"/>
</dbReference>
<dbReference type="NCBIfam" id="TIGR03298">
    <property type="entry name" value="argP"/>
    <property type="match status" value="1"/>
</dbReference>
<dbReference type="NCBIfam" id="NF002964">
    <property type="entry name" value="PRK03635.1"/>
    <property type="match status" value="1"/>
</dbReference>
<dbReference type="Pfam" id="PF03466">
    <property type="entry name" value="LysR_substrate"/>
    <property type="match status" value="1"/>
</dbReference>
<comment type="similarity">
    <text evidence="1">Belongs to the LysR transcriptional regulatory family.</text>
</comment>
<evidence type="ECO:0000259" key="5">
    <source>
        <dbReference type="PROSITE" id="PS50931"/>
    </source>
</evidence>
<dbReference type="PROSITE" id="PS50931">
    <property type="entry name" value="HTH_LYSR"/>
    <property type="match status" value="1"/>
</dbReference>
<dbReference type="AlphaFoldDB" id="A0A0J0YQX4"/>
<dbReference type="SUPFAM" id="SSF53850">
    <property type="entry name" value="Periplasmic binding protein-like II"/>
    <property type="match status" value="1"/>
</dbReference>
<organism evidence="6 7">
    <name type="scientific">Neisseria arctica</name>
    <dbReference type="NCBI Taxonomy" id="1470200"/>
    <lineage>
        <taxon>Bacteria</taxon>
        <taxon>Pseudomonadati</taxon>
        <taxon>Pseudomonadota</taxon>
        <taxon>Betaproteobacteria</taxon>
        <taxon>Neisseriales</taxon>
        <taxon>Neisseriaceae</taxon>
        <taxon>Neisseria</taxon>
    </lineage>
</organism>
<dbReference type="InterPro" id="IPR050176">
    <property type="entry name" value="LTTR"/>
</dbReference>
<evidence type="ECO:0000256" key="1">
    <source>
        <dbReference type="ARBA" id="ARBA00009437"/>
    </source>
</evidence>
<dbReference type="InterPro" id="IPR036388">
    <property type="entry name" value="WH-like_DNA-bd_sf"/>
</dbReference>
<dbReference type="Gene3D" id="3.40.190.290">
    <property type="match status" value="1"/>
</dbReference>
<evidence type="ECO:0000256" key="3">
    <source>
        <dbReference type="ARBA" id="ARBA00023125"/>
    </source>
</evidence>
<dbReference type="Proteomes" id="UP000036027">
    <property type="component" value="Unassembled WGS sequence"/>
</dbReference>
<dbReference type="InterPro" id="IPR000847">
    <property type="entry name" value="LysR_HTH_N"/>
</dbReference>
<keyword evidence="3" id="KW-0238">DNA-binding</keyword>